<comment type="caution">
    <text evidence="1">The sequence shown here is derived from an EMBL/GenBank/DDBJ whole genome shotgun (WGS) entry which is preliminary data.</text>
</comment>
<sequence>MWYTSFGVSYSCEVCKVSVAFGRRDCGYCRTFWNQQNISRKVYRFVGDNIHYGCFAFACSHVIGGGSTC</sequence>
<dbReference type="Proteomes" id="UP001642360">
    <property type="component" value="Unassembled WGS sequence"/>
</dbReference>
<name>A0ABC8RTT5_9AQUA</name>
<gene>
    <name evidence="1" type="ORF">ILEXP_LOCUS16061</name>
</gene>
<evidence type="ECO:0008006" key="3">
    <source>
        <dbReference type="Google" id="ProtNLM"/>
    </source>
</evidence>
<protein>
    <recommendedName>
        <fullName evidence="3">CTCHY-type domain-containing protein</fullName>
    </recommendedName>
</protein>
<dbReference type="AlphaFoldDB" id="A0ABC8RTT5"/>
<reference evidence="1 2" key="1">
    <citation type="submission" date="2024-02" db="EMBL/GenBank/DDBJ databases">
        <authorList>
            <person name="Vignale AGUSTIN F."/>
            <person name="Sosa J E."/>
            <person name="Modenutti C."/>
        </authorList>
    </citation>
    <scope>NUCLEOTIDE SEQUENCE [LARGE SCALE GENOMIC DNA]</scope>
</reference>
<dbReference type="EMBL" id="CAUOFW020001725">
    <property type="protein sequence ID" value="CAK9148133.1"/>
    <property type="molecule type" value="Genomic_DNA"/>
</dbReference>
<accession>A0ABC8RTT5</accession>
<proteinExistence type="predicted"/>
<evidence type="ECO:0000313" key="1">
    <source>
        <dbReference type="EMBL" id="CAK9148133.1"/>
    </source>
</evidence>
<evidence type="ECO:0000313" key="2">
    <source>
        <dbReference type="Proteomes" id="UP001642360"/>
    </source>
</evidence>
<keyword evidence="2" id="KW-1185">Reference proteome</keyword>
<organism evidence="1 2">
    <name type="scientific">Ilex paraguariensis</name>
    <name type="common">yerba mate</name>
    <dbReference type="NCBI Taxonomy" id="185542"/>
    <lineage>
        <taxon>Eukaryota</taxon>
        <taxon>Viridiplantae</taxon>
        <taxon>Streptophyta</taxon>
        <taxon>Embryophyta</taxon>
        <taxon>Tracheophyta</taxon>
        <taxon>Spermatophyta</taxon>
        <taxon>Magnoliopsida</taxon>
        <taxon>eudicotyledons</taxon>
        <taxon>Gunneridae</taxon>
        <taxon>Pentapetalae</taxon>
        <taxon>asterids</taxon>
        <taxon>campanulids</taxon>
        <taxon>Aquifoliales</taxon>
        <taxon>Aquifoliaceae</taxon>
        <taxon>Ilex</taxon>
    </lineage>
</organism>